<comment type="caution">
    <text evidence="1">The sequence shown here is derived from an EMBL/GenBank/DDBJ whole genome shotgun (WGS) entry which is preliminary data.</text>
</comment>
<keyword evidence="2" id="KW-1185">Reference proteome</keyword>
<organism evidence="1 2">
    <name type="scientific">Edaphosphingomonas haloaromaticamans</name>
    <dbReference type="NCBI Taxonomy" id="653954"/>
    <lineage>
        <taxon>Bacteria</taxon>
        <taxon>Pseudomonadati</taxon>
        <taxon>Pseudomonadota</taxon>
        <taxon>Alphaproteobacteria</taxon>
        <taxon>Sphingomonadales</taxon>
        <taxon>Rhizorhabdaceae</taxon>
        <taxon>Edaphosphingomonas</taxon>
    </lineage>
</organism>
<dbReference type="EMBL" id="MIPT01000001">
    <property type="protein sequence ID" value="OHT18494.1"/>
    <property type="molecule type" value="Genomic_DNA"/>
</dbReference>
<evidence type="ECO:0000313" key="2">
    <source>
        <dbReference type="Proteomes" id="UP000179467"/>
    </source>
</evidence>
<dbReference type="AlphaFoldDB" id="A0A1S1H8Q2"/>
<accession>A0A1S1H8Q2</accession>
<evidence type="ECO:0000313" key="1">
    <source>
        <dbReference type="EMBL" id="OHT18494.1"/>
    </source>
</evidence>
<dbReference type="OrthoDB" id="7583078at2"/>
<dbReference type="RefSeq" id="WP_139181607.1">
    <property type="nucleotide sequence ID" value="NZ_MIPT01000001.1"/>
</dbReference>
<gene>
    <name evidence="1" type="ORF">BHE75_00465</name>
</gene>
<reference evidence="1 2" key="1">
    <citation type="submission" date="2016-09" db="EMBL/GenBank/DDBJ databases">
        <title>Metabolic pathway, cell adaptation mechanisms and a novel monoxygenase revealed through proteogenomic-transcription analysis of a Sphingomonas haloaromaticamans strain degrading the fungicide ortho-phenylphenol.</title>
        <authorList>
            <person name="Perruchon C."/>
            <person name="Papadopoulou E.S."/>
            <person name="Rousidou C."/>
            <person name="Vasileiadis S."/>
            <person name="Tanou G."/>
            <person name="Amoutzias G."/>
            <person name="Molassiotis A."/>
            <person name="Karpouzas D.G."/>
        </authorList>
    </citation>
    <scope>NUCLEOTIDE SEQUENCE [LARGE SCALE GENOMIC DNA]</scope>
    <source>
        <strain evidence="1 2">P3</strain>
    </source>
</reference>
<dbReference type="Proteomes" id="UP000179467">
    <property type="component" value="Unassembled WGS sequence"/>
</dbReference>
<name>A0A1S1H8Q2_9SPHN</name>
<protein>
    <submittedName>
        <fullName evidence="1">Uncharacterized protein</fullName>
    </submittedName>
</protein>
<sequence length="91" mass="9649">MASLRRIESAATAGVEDELKARIAQIDRDMRLLSVGELRRRADAIAEVARANGMEPLGRLAADLGDALQRSGRGAGVRSCLDGMRAAMGGR</sequence>
<proteinExistence type="predicted"/>